<name>A0A0N4UBI2_DRAME</name>
<dbReference type="InterPro" id="IPR013083">
    <property type="entry name" value="Znf_RING/FYVE/PHD"/>
</dbReference>
<dbReference type="InterPro" id="IPR015943">
    <property type="entry name" value="WD40/YVTN_repeat-like_dom_sf"/>
</dbReference>
<dbReference type="STRING" id="318479.A0A0N4UBI2"/>
<dbReference type="CDD" id="cd16662">
    <property type="entry name" value="RING-Ubox2_NOSIP"/>
    <property type="match status" value="1"/>
</dbReference>
<dbReference type="EMBL" id="UYYG01001168">
    <property type="protein sequence ID" value="VDN58472.1"/>
    <property type="molecule type" value="Genomic_DNA"/>
</dbReference>
<evidence type="ECO:0000313" key="9">
    <source>
        <dbReference type="EMBL" id="VDN58472.1"/>
    </source>
</evidence>
<accession>A0A0N4UBI2</accession>
<dbReference type="InterPro" id="IPR052234">
    <property type="entry name" value="U5_snRNP_Component"/>
</dbReference>
<dbReference type="SUPFAM" id="SSF50978">
    <property type="entry name" value="WD40 repeat-like"/>
    <property type="match status" value="1"/>
</dbReference>
<sequence>MTRHGKNATASAVYSYSERRKDATQSGYGTLHQRLGADSIKEFDCCSITLQPCRNPVISPNGYIFDREAVLEYYLTQKKENAKKLKEWEKQCMKDEEERNKEKSMVETVKIMKFMIAEETPTHPGARSSLGDLTPTTSAGATASGSQVGFDVYVILFFVSIYTLPLFWDQTVRCPVSGRPLKIKELLPVQFTKVDDEEDNSKKMRYMCPITHDIITNTTRCAYLKTSQVVVTMDCVDKIIRKDMIDPINGKSLMDTDIIELQRGGTGFALTNENPSSLLFSIFSMAKVMENDGFKRPALPVSLTQSMGPKRPRFEVVQSGHTKSEPVRLSQLQAPIMLLSGHEGEIHTAKFSSDGTFLASAGFDMFPVLWNVYGDCENFSILKGHTGAIMDLHFNSDSSLLITASTDKTARVWDMETGTCIRKVHDIRKRDPVVCFANKYQVTAVCFNDNAEQVISGGIDNDLKVWDLRRNDLAYVMRGHTDTVTALALSPQGTHVLSNSMDCTAKMWDIRVYSPEVRCVKSFGGHQHNFEKNLLKCAWSPDNNYITCGSSDRYVYAWEVSSRRIVYKLPGHQGSVNATDFHPKEPILLSASSDKKIFLGEVEL</sequence>
<dbReference type="InterPro" id="IPR019775">
    <property type="entry name" value="WD40_repeat_CS"/>
</dbReference>
<dbReference type="GO" id="GO:0006397">
    <property type="term" value="P:mRNA processing"/>
    <property type="evidence" value="ECO:0007669"/>
    <property type="project" value="UniProtKB-KW"/>
</dbReference>
<feature type="repeat" description="WD" evidence="5">
    <location>
        <begin position="339"/>
        <end position="372"/>
    </location>
</feature>
<keyword evidence="4" id="KW-0508">mRNA splicing</keyword>
<dbReference type="AlphaFoldDB" id="A0A0N4UBI2"/>
<dbReference type="FunFam" id="3.30.40.10:FF:000601">
    <property type="entry name" value="Nitric oxide synthase-interacting protein homolog"/>
    <property type="match status" value="1"/>
</dbReference>
<dbReference type="Pfam" id="PF00400">
    <property type="entry name" value="WD40"/>
    <property type="match status" value="6"/>
</dbReference>
<feature type="coiled-coil region" evidence="6">
    <location>
        <begin position="78"/>
        <end position="105"/>
    </location>
</feature>
<dbReference type="WBParaSite" id="DME_0000456201-mRNA-1">
    <property type="protein sequence ID" value="DME_0000456201-mRNA-1"/>
    <property type="gene ID" value="DME_0000456201"/>
</dbReference>
<protein>
    <submittedName>
        <fullName evidence="12">WD_REPEATS_REGION domain-containing protein</fullName>
    </submittedName>
</protein>
<evidence type="ECO:0000259" key="8">
    <source>
        <dbReference type="Pfam" id="PF15906"/>
    </source>
</evidence>
<keyword evidence="6" id="KW-0175">Coiled coil</keyword>
<dbReference type="GO" id="GO:0071013">
    <property type="term" value="C:catalytic step 2 spliceosome"/>
    <property type="evidence" value="ECO:0007669"/>
    <property type="project" value="TreeGrafter"/>
</dbReference>
<dbReference type="PANTHER" id="PTHR44006:SF1">
    <property type="entry name" value="U5 SMALL NUCLEAR RIBONUCLEOPROTEIN 40 KDA PROTEIN"/>
    <property type="match status" value="1"/>
</dbReference>
<evidence type="ECO:0000256" key="5">
    <source>
        <dbReference type="PROSITE-ProRule" id="PRU00221"/>
    </source>
</evidence>
<evidence type="ECO:0000313" key="11">
    <source>
        <dbReference type="Proteomes" id="UP000274756"/>
    </source>
</evidence>
<dbReference type="PROSITE" id="PS00678">
    <property type="entry name" value="WD_REPEATS_1"/>
    <property type="match status" value="2"/>
</dbReference>
<evidence type="ECO:0000256" key="4">
    <source>
        <dbReference type="ARBA" id="ARBA00023187"/>
    </source>
</evidence>
<reference evidence="9 11" key="2">
    <citation type="submission" date="2018-11" db="EMBL/GenBank/DDBJ databases">
        <authorList>
            <consortium name="Pathogen Informatics"/>
        </authorList>
    </citation>
    <scope>NUCLEOTIDE SEQUENCE [LARGE SCALE GENOMIC DNA]</scope>
</reference>
<feature type="repeat" description="WD" evidence="5">
    <location>
        <begin position="477"/>
        <end position="511"/>
    </location>
</feature>
<dbReference type="InterPro" id="IPR036322">
    <property type="entry name" value="WD40_repeat_dom_sf"/>
</dbReference>
<evidence type="ECO:0000256" key="1">
    <source>
        <dbReference type="ARBA" id="ARBA00022574"/>
    </source>
</evidence>
<dbReference type="InterPro" id="IPR020472">
    <property type="entry name" value="WD40_PAC1"/>
</dbReference>
<dbReference type="Pfam" id="PF15906">
    <property type="entry name" value="zf-NOSIP"/>
    <property type="match status" value="1"/>
</dbReference>
<dbReference type="Proteomes" id="UP000038040">
    <property type="component" value="Unplaced"/>
</dbReference>
<keyword evidence="2" id="KW-0507">mRNA processing</keyword>
<feature type="repeat" description="WD" evidence="5">
    <location>
        <begin position="382"/>
        <end position="423"/>
    </location>
</feature>
<dbReference type="Proteomes" id="UP000274756">
    <property type="component" value="Unassembled WGS sequence"/>
</dbReference>
<keyword evidence="3" id="KW-0677">Repeat</keyword>
<dbReference type="Gene3D" id="2.130.10.10">
    <property type="entry name" value="YVTN repeat-like/Quinoprotein amine dehydrogenase"/>
    <property type="match status" value="2"/>
</dbReference>
<dbReference type="CDD" id="cd16661">
    <property type="entry name" value="RING-Ubox1_NOSIP"/>
    <property type="match status" value="1"/>
</dbReference>
<feature type="repeat" description="WD" evidence="5">
    <location>
        <begin position="569"/>
        <end position="604"/>
    </location>
</feature>
<evidence type="ECO:0000256" key="6">
    <source>
        <dbReference type="SAM" id="Coils"/>
    </source>
</evidence>
<dbReference type="GO" id="GO:0003723">
    <property type="term" value="F:RNA binding"/>
    <property type="evidence" value="ECO:0007669"/>
    <property type="project" value="TreeGrafter"/>
</dbReference>
<dbReference type="PROSITE" id="PS50294">
    <property type="entry name" value="WD_REPEATS_REGION"/>
    <property type="match status" value="5"/>
</dbReference>
<organism evidence="10 12">
    <name type="scientific">Dracunculus medinensis</name>
    <name type="common">Guinea worm</name>
    <dbReference type="NCBI Taxonomy" id="318479"/>
    <lineage>
        <taxon>Eukaryota</taxon>
        <taxon>Metazoa</taxon>
        <taxon>Ecdysozoa</taxon>
        <taxon>Nematoda</taxon>
        <taxon>Chromadorea</taxon>
        <taxon>Rhabditida</taxon>
        <taxon>Spirurina</taxon>
        <taxon>Dracunculoidea</taxon>
        <taxon>Dracunculidae</taxon>
        <taxon>Dracunculus</taxon>
    </lineage>
</organism>
<dbReference type="GO" id="GO:0008380">
    <property type="term" value="P:RNA splicing"/>
    <property type="evidence" value="ECO:0007669"/>
    <property type="project" value="UniProtKB-KW"/>
</dbReference>
<evidence type="ECO:0000256" key="2">
    <source>
        <dbReference type="ARBA" id="ARBA00022664"/>
    </source>
</evidence>
<evidence type="ECO:0000313" key="12">
    <source>
        <dbReference type="WBParaSite" id="DME_0000456201-mRNA-1"/>
    </source>
</evidence>
<proteinExistence type="predicted"/>
<evidence type="ECO:0000256" key="3">
    <source>
        <dbReference type="ARBA" id="ARBA00022737"/>
    </source>
</evidence>
<evidence type="ECO:0000313" key="10">
    <source>
        <dbReference type="Proteomes" id="UP000038040"/>
    </source>
</evidence>
<dbReference type="PANTHER" id="PTHR44006">
    <property type="entry name" value="U5 SMALL NUCLEAR RIBONUCLEOPROTEIN 40 KDA PROTEIN"/>
    <property type="match status" value="1"/>
</dbReference>
<keyword evidence="11" id="KW-1185">Reference proteome</keyword>
<feature type="region of interest" description="Disordered" evidence="7">
    <location>
        <begin position="121"/>
        <end position="143"/>
    </location>
</feature>
<feature type="repeat" description="WD" evidence="5">
    <location>
        <begin position="435"/>
        <end position="476"/>
    </location>
</feature>
<dbReference type="SUPFAM" id="SSF57850">
    <property type="entry name" value="RING/U-box"/>
    <property type="match status" value="1"/>
</dbReference>
<feature type="domain" description="Nitric oxide synthase-interacting protein zinc-finger" evidence="8">
    <location>
        <begin position="4"/>
        <end position="78"/>
    </location>
</feature>
<feature type="repeat" description="WD" evidence="5">
    <location>
        <begin position="538"/>
        <end position="568"/>
    </location>
</feature>
<reference evidence="12" key="1">
    <citation type="submission" date="2017-02" db="UniProtKB">
        <authorList>
            <consortium name="WormBaseParasite"/>
        </authorList>
    </citation>
    <scope>IDENTIFICATION</scope>
</reference>
<dbReference type="InterPro" id="IPR001680">
    <property type="entry name" value="WD40_rpt"/>
</dbReference>
<dbReference type="CDD" id="cd00200">
    <property type="entry name" value="WD40"/>
    <property type="match status" value="1"/>
</dbReference>
<keyword evidence="1 5" id="KW-0853">WD repeat</keyword>
<dbReference type="InterPro" id="IPR031790">
    <property type="entry name" value="Znf-NOSIP"/>
</dbReference>
<dbReference type="Gene3D" id="3.30.40.10">
    <property type="entry name" value="Zinc/RING finger domain, C3HC4 (zinc finger)"/>
    <property type="match status" value="2"/>
</dbReference>
<dbReference type="SMART" id="SM00320">
    <property type="entry name" value="WD40"/>
    <property type="match status" value="6"/>
</dbReference>
<dbReference type="PRINTS" id="PR00320">
    <property type="entry name" value="GPROTEINBRPT"/>
</dbReference>
<evidence type="ECO:0000256" key="7">
    <source>
        <dbReference type="SAM" id="MobiDB-lite"/>
    </source>
</evidence>
<dbReference type="OrthoDB" id="1068471at2759"/>
<dbReference type="PROSITE" id="PS50082">
    <property type="entry name" value="WD_REPEATS_2"/>
    <property type="match status" value="6"/>
</dbReference>
<gene>
    <name evidence="9" type="ORF">DME_LOCUS8445</name>
</gene>